<name>A0A3E0G7F7_9PSEU</name>
<evidence type="ECO:0000313" key="3">
    <source>
        <dbReference type="Proteomes" id="UP000256269"/>
    </source>
</evidence>
<evidence type="ECO:0000313" key="2">
    <source>
        <dbReference type="EMBL" id="REH18275.1"/>
    </source>
</evidence>
<accession>A0A3E0G7F7</accession>
<dbReference type="Proteomes" id="UP000256269">
    <property type="component" value="Unassembled WGS sequence"/>
</dbReference>
<feature type="transmembrane region" description="Helical" evidence="1">
    <location>
        <begin position="209"/>
        <end position="227"/>
    </location>
</feature>
<protein>
    <submittedName>
        <fullName evidence="2">Uncharacterized protein</fullName>
    </submittedName>
</protein>
<evidence type="ECO:0000256" key="1">
    <source>
        <dbReference type="SAM" id="Phobius"/>
    </source>
</evidence>
<organism evidence="2 3">
    <name type="scientific">Kutzneria buriramensis</name>
    <dbReference type="NCBI Taxonomy" id="1045776"/>
    <lineage>
        <taxon>Bacteria</taxon>
        <taxon>Bacillati</taxon>
        <taxon>Actinomycetota</taxon>
        <taxon>Actinomycetes</taxon>
        <taxon>Pseudonocardiales</taxon>
        <taxon>Pseudonocardiaceae</taxon>
        <taxon>Kutzneria</taxon>
    </lineage>
</organism>
<keyword evidence="1" id="KW-0472">Membrane</keyword>
<keyword evidence="1" id="KW-0812">Transmembrane</keyword>
<keyword evidence="3" id="KW-1185">Reference proteome</keyword>
<dbReference type="RefSeq" id="WP_147329035.1">
    <property type="nucleotide sequence ID" value="NZ_CP144379.1"/>
</dbReference>
<dbReference type="AlphaFoldDB" id="A0A3E0G7F7"/>
<feature type="transmembrane region" description="Helical" evidence="1">
    <location>
        <begin position="142"/>
        <end position="162"/>
    </location>
</feature>
<proteinExistence type="predicted"/>
<feature type="transmembrane region" description="Helical" evidence="1">
    <location>
        <begin position="174"/>
        <end position="197"/>
    </location>
</feature>
<dbReference type="EMBL" id="QUNO01000036">
    <property type="protein sequence ID" value="REH18275.1"/>
    <property type="molecule type" value="Genomic_DNA"/>
</dbReference>
<keyword evidence="1" id="KW-1133">Transmembrane helix</keyword>
<sequence length="328" mass="36221">MTAVDERPLNGHTVEFGVPMQPLGVEPTLAAPAVHQESERVTQLRQQVADRAAERDLLQQLAEIEADEVFDAVLSKAERDADRRVAEDIRAVQRKERRTAGKAEVRRSRRNRRWSWWDERAERARDRILDPARAIGADYRKLTASSAAAFLLIAGGVAYMAANVHDGLVGTDGTWTAYLVEPLASVLLAISMIAQFTGRKRGIEVPRKFYWFDGALASASVLLNVVPSGIRFGWHSTDLVAHVLVPALVVAAVIAWHLASSLYGTAIALSKDDPVTRERLLLLRQAVADKQLPPDASANQVIKYLRATLPNGIAHMEGRRLAKQFLGF</sequence>
<dbReference type="OrthoDB" id="3673454at2"/>
<comment type="caution">
    <text evidence="2">The sequence shown here is derived from an EMBL/GenBank/DDBJ whole genome shotgun (WGS) entry which is preliminary data.</text>
</comment>
<reference evidence="2 3" key="1">
    <citation type="submission" date="2018-08" db="EMBL/GenBank/DDBJ databases">
        <title>Genomic Encyclopedia of Archaeal and Bacterial Type Strains, Phase II (KMG-II): from individual species to whole genera.</title>
        <authorList>
            <person name="Goeker M."/>
        </authorList>
    </citation>
    <scope>NUCLEOTIDE SEQUENCE [LARGE SCALE GENOMIC DNA]</scope>
    <source>
        <strain evidence="2 3">DSM 45791</strain>
    </source>
</reference>
<gene>
    <name evidence="2" type="ORF">BCF44_13630</name>
</gene>
<feature type="transmembrane region" description="Helical" evidence="1">
    <location>
        <begin position="239"/>
        <end position="259"/>
    </location>
</feature>